<feature type="region of interest" description="Disordered" evidence="1">
    <location>
        <begin position="27"/>
        <end position="49"/>
    </location>
</feature>
<accession>A0A1I0TB26</accession>
<protein>
    <submittedName>
        <fullName evidence="2">Uncharacterized protein</fullName>
    </submittedName>
</protein>
<dbReference type="AlphaFoldDB" id="A0A1I0TB26"/>
<evidence type="ECO:0000313" key="3">
    <source>
        <dbReference type="Proteomes" id="UP000182312"/>
    </source>
</evidence>
<organism evidence="2 3">
    <name type="scientific">Paracoccus halophilus</name>
    <dbReference type="NCBI Taxonomy" id="376733"/>
    <lineage>
        <taxon>Bacteria</taxon>
        <taxon>Pseudomonadati</taxon>
        <taxon>Pseudomonadota</taxon>
        <taxon>Alphaproteobacteria</taxon>
        <taxon>Rhodobacterales</taxon>
        <taxon>Paracoccaceae</taxon>
        <taxon>Paracoccus</taxon>
    </lineage>
</organism>
<evidence type="ECO:0000256" key="1">
    <source>
        <dbReference type="SAM" id="MobiDB-lite"/>
    </source>
</evidence>
<sequence length="49" mass="5519">MNVRFMNRLKAEMAALRKRLRNIANVSIPSDLDHGKARAAGGRQRHHGP</sequence>
<name>A0A1I0TB26_9RHOB</name>
<dbReference type="EMBL" id="FOJO01000006">
    <property type="protein sequence ID" value="SFA48982.1"/>
    <property type="molecule type" value="Genomic_DNA"/>
</dbReference>
<proteinExistence type="predicted"/>
<evidence type="ECO:0000313" key="2">
    <source>
        <dbReference type="EMBL" id="SFA48982.1"/>
    </source>
</evidence>
<dbReference type="Proteomes" id="UP000182312">
    <property type="component" value="Unassembled WGS sequence"/>
</dbReference>
<gene>
    <name evidence="2" type="ORF">SAMN04487972_10697</name>
</gene>
<reference evidence="2 3" key="1">
    <citation type="submission" date="2016-10" db="EMBL/GenBank/DDBJ databases">
        <authorList>
            <person name="de Groot N.N."/>
        </authorList>
    </citation>
    <scope>NUCLEOTIDE SEQUENCE [LARGE SCALE GENOMIC DNA]</scope>
    <source>
        <strain evidence="2 3">CGMCC 1.6117</strain>
    </source>
</reference>